<dbReference type="PROSITE" id="PS50096">
    <property type="entry name" value="IQ"/>
    <property type="match status" value="1"/>
</dbReference>
<dbReference type="EMBL" id="BLPF01000002">
    <property type="protein sequence ID" value="GFJ81929.1"/>
    <property type="molecule type" value="Genomic_DNA"/>
</dbReference>
<evidence type="ECO:0008006" key="3">
    <source>
        <dbReference type="Google" id="ProtNLM"/>
    </source>
</evidence>
<reference evidence="1 2" key="1">
    <citation type="submission" date="2020-03" db="EMBL/GenBank/DDBJ databases">
        <title>Whole genome shotgun sequence of Phytohabitans houttuyneae NBRC 108639.</title>
        <authorList>
            <person name="Komaki H."/>
            <person name="Tamura T."/>
        </authorList>
    </citation>
    <scope>NUCLEOTIDE SEQUENCE [LARGE SCALE GENOMIC DNA]</scope>
    <source>
        <strain evidence="1 2">NBRC 108639</strain>
    </source>
</reference>
<organism evidence="1 2">
    <name type="scientific">Phytohabitans houttuyneae</name>
    <dbReference type="NCBI Taxonomy" id="1076126"/>
    <lineage>
        <taxon>Bacteria</taxon>
        <taxon>Bacillati</taxon>
        <taxon>Actinomycetota</taxon>
        <taxon>Actinomycetes</taxon>
        <taxon>Micromonosporales</taxon>
        <taxon>Micromonosporaceae</taxon>
    </lineage>
</organism>
<evidence type="ECO:0000313" key="1">
    <source>
        <dbReference type="EMBL" id="GFJ81929.1"/>
    </source>
</evidence>
<reference evidence="1 2" key="2">
    <citation type="submission" date="2020-03" db="EMBL/GenBank/DDBJ databases">
        <authorList>
            <person name="Ichikawa N."/>
            <person name="Kimura A."/>
            <person name="Kitahashi Y."/>
            <person name="Uohara A."/>
        </authorList>
    </citation>
    <scope>NUCLEOTIDE SEQUENCE [LARGE SCALE GENOMIC DNA]</scope>
    <source>
        <strain evidence="1 2">NBRC 108639</strain>
    </source>
</reference>
<dbReference type="Proteomes" id="UP000482800">
    <property type="component" value="Unassembled WGS sequence"/>
</dbReference>
<proteinExistence type="predicted"/>
<keyword evidence="2" id="KW-1185">Reference proteome</keyword>
<gene>
    <name evidence="1" type="ORF">Phou_061090</name>
</gene>
<dbReference type="AlphaFoldDB" id="A0A6V8KII9"/>
<comment type="caution">
    <text evidence="1">The sequence shown here is derived from an EMBL/GenBank/DDBJ whole genome shotgun (WGS) entry which is preliminary data.</text>
</comment>
<evidence type="ECO:0000313" key="2">
    <source>
        <dbReference type="Proteomes" id="UP000482800"/>
    </source>
</evidence>
<name>A0A6V8KII9_9ACTN</name>
<accession>A0A6V8KII9</accession>
<protein>
    <recommendedName>
        <fullName evidence="3">SIR2-like domain-containing protein</fullName>
    </recommendedName>
</protein>
<sequence>MFEAARDELGTLVSGEQLERIRGESYKLEVVLGRLWGTIGPAALDCIFALHVSVPNEAHMLAALHLLRGGTHVTVNFDIGIELAYDLICGRTDLPAAAPREYHDALPAWRALAPSGSPDLLTVSSHDEFAAWLRSGRRAALLKVHGGLDRRQTSLADVVVVDIEEMAQLTAERAAAVEGLGTADRLLITGYSGGDPDVYGPLLAAAARTSATWCCLSLPAASTVPADACDRGIDLVQGAPDGLAVTALRQILGTPALPSWPSIGLGGDRYADLFAGWRQRLRAAHPAELIAQSWAWLIADLGDLDTAEAMLAALPETPGARLRHAEILYNRARGDDRDRAGTIFGEMATHAGDEATRLHCLLRLGDLARGRAARQSRGTRVVRDLAEAYARPIQVLIATRNGRQLPEEAGDAYRALQQTSLRLFEQLTLVMPRASWPPLGTLCQLAAKLGERATQRARNGNRLMLIRHHRATLLALNALLRGHPAPEHLRSDIRALRDTYRAADDLQGAGNCTATLAVLACADSDPVAARALTDEALTEYTAGRPDGRPLPSAELMIGVVTRLVEKSDRADG</sequence>